<evidence type="ECO:0000256" key="1">
    <source>
        <dbReference type="ARBA" id="ARBA00023015"/>
    </source>
</evidence>
<keyword evidence="2" id="KW-0238">DNA-binding</keyword>
<dbReference type="PROSITE" id="PS51118">
    <property type="entry name" value="HTH_HXLR"/>
    <property type="match status" value="1"/>
</dbReference>
<dbReference type="SUPFAM" id="SSF46785">
    <property type="entry name" value="Winged helix' DNA-binding domain"/>
    <property type="match status" value="1"/>
</dbReference>
<dbReference type="RefSeq" id="WP_083014725.1">
    <property type="nucleotide sequence ID" value="NZ_CP010271.1"/>
</dbReference>
<keyword evidence="3" id="KW-0804">Transcription</keyword>
<comment type="caution">
    <text evidence="5">The sequence shown here is derived from an EMBL/GenBank/DDBJ whole genome shotgun (WGS) entry which is preliminary data.</text>
</comment>
<evidence type="ECO:0000259" key="4">
    <source>
        <dbReference type="PROSITE" id="PS51118"/>
    </source>
</evidence>
<dbReference type="Pfam" id="PF01638">
    <property type="entry name" value="HxlR"/>
    <property type="match status" value="1"/>
</dbReference>
<dbReference type="Gene3D" id="1.10.10.10">
    <property type="entry name" value="Winged helix-like DNA-binding domain superfamily/Winged helix DNA-binding domain"/>
    <property type="match status" value="1"/>
</dbReference>
<protein>
    <submittedName>
        <fullName evidence="5">Transcriptional regulator</fullName>
    </submittedName>
</protein>
<proteinExistence type="predicted"/>
<name>A0A1X0J9I7_9MYCO</name>
<dbReference type="PANTHER" id="PTHR33204:SF37">
    <property type="entry name" value="HTH-TYPE TRANSCRIPTIONAL REGULATOR YODB"/>
    <property type="match status" value="1"/>
</dbReference>
<evidence type="ECO:0000256" key="2">
    <source>
        <dbReference type="ARBA" id="ARBA00023125"/>
    </source>
</evidence>
<keyword evidence="1" id="KW-0805">Transcription regulation</keyword>
<reference evidence="5 6" key="1">
    <citation type="submission" date="2016-12" db="EMBL/GenBank/DDBJ databases">
        <title>The new phylogeny of genus Mycobacterium.</title>
        <authorList>
            <person name="Tortoli E."/>
            <person name="Trovato A."/>
            <person name="Cirillo D.M."/>
        </authorList>
    </citation>
    <scope>NUCLEOTIDE SEQUENCE [LARGE SCALE GENOMIC DNA]</scope>
    <source>
        <strain evidence="5 6">CCUG 66554</strain>
    </source>
</reference>
<accession>A0A1X0J9I7</accession>
<dbReference type="InterPro" id="IPR036388">
    <property type="entry name" value="WH-like_DNA-bd_sf"/>
</dbReference>
<dbReference type="AlphaFoldDB" id="A0A1X0J9I7"/>
<dbReference type="InterPro" id="IPR011991">
    <property type="entry name" value="ArsR-like_HTH"/>
</dbReference>
<dbReference type="GO" id="GO:0003677">
    <property type="term" value="F:DNA binding"/>
    <property type="evidence" value="ECO:0007669"/>
    <property type="project" value="UniProtKB-KW"/>
</dbReference>
<gene>
    <name evidence="5" type="ORF">BST43_08675</name>
</gene>
<dbReference type="OrthoDB" id="370168at2"/>
<evidence type="ECO:0000313" key="5">
    <source>
        <dbReference type="EMBL" id="ORB58987.1"/>
    </source>
</evidence>
<dbReference type="CDD" id="cd00090">
    <property type="entry name" value="HTH_ARSR"/>
    <property type="match status" value="1"/>
</dbReference>
<evidence type="ECO:0000256" key="3">
    <source>
        <dbReference type="ARBA" id="ARBA00023163"/>
    </source>
</evidence>
<organism evidence="5 6">
    <name type="scientific">Mycobacteroides saopaulense</name>
    <dbReference type="NCBI Taxonomy" id="1578165"/>
    <lineage>
        <taxon>Bacteria</taxon>
        <taxon>Bacillati</taxon>
        <taxon>Actinomycetota</taxon>
        <taxon>Actinomycetes</taxon>
        <taxon>Mycobacteriales</taxon>
        <taxon>Mycobacteriaceae</taxon>
        <taxon>Mycobacteroides</taxon>
    </lineage>
</organism>
<dbReference type="EMBL" id="MVII01000009">
    <property type="protein sequence ID" value="ORB58987.1"/>
    <property type="molecule type" value="Genomic_DNA"/>
</dbReference>
<dbReference type="InterPro" id="IPR002577">
    <property type="entry name" value="HTH_HxlR"/>
</dbReference>
<evidence type="ECO:0000313" key="6">
    <source>
        <dbReference type="Proteomes" id="UP000192434"/>
    </source>
</evidence>
<sequence>MTTELPDCGVTRFLAVLDGPWATLIIKELLSGPRRFTQLRQALPGISPHTLSSRLRRFEEHELLTRTVYAEIPPRVEYELTAAGQRLRPVFNAMDIWGCSLSPQLASPTLLEEDGPKAHTR</sequence>
<feature type="domain" description="HTH hxlR-type" evidence="4">
    <location>
        <begin position="8"/>
        <end position="106"/>
    </location>
</feature>
<dbReference type="Proteomes" id="UP000192434">
    <property type="component" value="Unassembled WGS sequence"/>
</dbReference>
<dbReference type="InterPro" id="IPR036390">
    <property type="entry name" value="WH_DNA-bd_sf"/>
</dbReference>
<dbReference type="PANTHER" id="PTHR33204">
    <property type="entry name" value="TRANSCRIPTIONAL REGULATOR, MARR FAMILY"/>
    <property type="match status" value="1"/>
</dbReference>